<organism evidence="1 2">
    <name type="scientific">Streptomyces tardus</name>
    <dbReference type="NCBI Taxonomy" id="2780544"/>
    <lineage>
        <taxon>Bacteria</taxon>
        <taxon>Bacillati</taxon>
        <taxon>Actinomycetota</taxon>
        <taxon>Actinomycetes</taxon>
        <taxon>Kitasatosporales</taxon>
        <taxon>Streptomycetaceae</taxon>
        <taxon>Streptomyces</taxon>
    </lineage>
</organism>
<dbReference type="InterPro" id="IPR008792">
    <property type="entry name" value="PQQD"/>
</dbReference>
<dbReference type="Proteomes" id="UP000694501">
    <property type="component" value="Unassembled WGS sequence"/>
</dbReference>
<dbReference type="RefSeq" id="WP_211040089.1">
    <property type="nucleotide sequence ID" value="NZ_JAELVF020000003.1"/>
</dbReference>
<gene>
    <name evidence="1" type="ORF">JGS22_022305</name>
</gene>
<dbReference type="AlphaFoldDB" id="A0A949NAX2"/>
<evidence type="ECO:0000313" key="2">
    <source>
        <dbReference type="Proteomes" id="UP000694501"/>
    </source>
</evidence>
<dbReference type="Gene3D" id="1.10.10.1150">
    <property type="entry name" value="Coenzyme PQQ synthesis protein D (PqqD)"/>
    <property type="match status" value="1"/>
</dbReference>
<protein>
    <submittedName>
        <fullName evidence="1">Lasso peptide biosynthesis PqqD family chaperone</fullName>
    </submittedName>
</protein>
<reference evidence="1" key="1">
    <citation type="submission" date="2021-06" db="EMBL/GenBank/DDBJ databases">
        <title>Sequencing of actinobacteria type strains.</title>
        <authorList>
            <person name="Nguyen G.-S."/>
            <person name="Wentzel A."/>
        </authorList>
    </citation>
    <scope>NUCLEOTIDE SEQUENCE</scope>
    <source>
        <strain evidence="1">P38-E01</strain>
    </source>
</reference>
<dbReference type="EMBL" id="JAELVF020000003">
    <property type="protein sequence ID" value="MBU7600288.1"/>
    <property type="molecule type" value="Genomic_DNA"/>
</dbReference>
<proteinExistence type="predicted"/>
<comment type="caution">
    <text evidence="1">The sequence shown here is derived from an EMBL/GenBank/DDBJ whole genome shotgun (WGS) entry which is preliminary data.</text>
</comment>
<sequence>MNAVLPEHVVLSETDYGAVLLDQRRNTYFQLNPTAVLVLRTVLDGGSEEDAVRRVTETFPVAEERAAGDVAALLERMRAAEVLQA</sequence>
<name>A0A949NAX2_9ACTN</name>
<accession>A0A949NAX2</accession>
<keyword evidence="2" id="KW-1185">Reference proteome</keyword>
<dbReference type="Pfam" id="PF05402">
    <property type="entry name" value="PqqD"/>
    <property type="match status" value="1"/>
</dbReference>
<dbReference type="NCBIfam" id="NF033530">
    <property type="entry name" value="lasso_PqqD_Strm"/>
    <property type="match status" value="1"/>
</dbReference>
<dbReference type="InterPro" id="IPR041881">
    <property type="entry name" value="PqqD_sf"/>
</dbReference>
<evidence type="ECO:0000313" key="1">
    <source>
        <dbReference type="EMBL" id="MBU7600288.1"/>
    </source>
</evidence>